<reference evidence="1 2" key="1">
    <citation type="submission" date="2017-05" db="EMBL/GenBank/DDBJ databases">
        <title>The isolation and characterization of 16 novel Shigella-infecting phages from the environment.</title>
        <authorList>
            <person name="Doore S.M."/>
            <person name="Schrad J.R."/>
            <person name="Dover J.A."/>
            <person name="Parent K.N."/>
        </authorList>
    </citation>
    <scope>NUCLEOTIDE SEQUENCE [LARGE SCALE GENOMIC DNA]</scope>
</reference>
<gene>
    <name evidence="1" type="ORF">Sf11_gp16</name>
</gene>
<proteinExistence type="predicted"/>
<keyword evidence="2" id="KW-1185">Reference proteome</keyword>
<accession>A0A291AXG1</accession>
<protein>
    <submittedName>
        <fullName evidence="1">Uncharacterized protein</fullName>
    </submittedName>
</protein>
<name>A0A291AXG1_9CAUD</name>
<organism evidence="1 2">
    <name type="scientific">Shigella phage Sf11 SMD-2017</name>
    <dbReference type="NCBI Taxonomy" id="2282196"/>
    <lineage>
        <taxon>Viruses</taxon>
        <taxon>Duplodnaviria</taxon>
        <taxon>Heunggongvirae</taxon>
        <taxon>Uroviricota</taxon>
        <taxon>Caudoviricetes</taxon>
        <taxon>Cedarrivervirus</taxon>
        <taxon>Cedarrivervirus Sf11</taxon>
    </lineage>
</organism>
<dbReference type="EMBL" id="MF158038">
    <property type="protein sequence ID" value="ATE85663.1"/>
    <property type="molecule type" value="Genomic_DNA"/>
</dbReference>
<sequence>MPSLRDYKAKRPNWALFDTITFYHSSFGYVRLVANVLDEMVLGGETYSPVRMDITQSQQSNTPAINATVKFARLANDFKQYLKLWTGSGRIEPISALYQRFEETDTNTPLKPYRLYVSDVAMDGSDVTVALSIKNPIKGNVAKLYDIAQFPGLRNV</sequence>
<evidence type="ECO:0000313" key="1">
    <source>
        <dbReference type="EMBL" id="ATE85663.1"/>
    </source>
</evidence>
<dbReference type="Proteomes" id="UP000223389">
    <property type="component" value="Segment"/>
</dbReference>
<evidence type="ECO:0000313" key="2">
    <source>
        <dbReference type="Proteomes" id="UP000223389"/>
    </source>
</evidence>